<accession>A0AAE0K4N2</accession>
<name>A0AAE0K4N2_9PEZI</name>
<organism evidence="2 3">
    <name type="scientific">Podospora didyma</name>
    <dbReference type="NCBI Taxonomy" id="330526"/>
    <lineage>
        <taxon>Eukaryota</taxon>
        <taxon>Fungi</taxon>
        <taxon>Dikarya</taxon>
        <taxon>Ascomycota</taxon>
        <taxon>Pezizomycotina</taxon>
        <taxon>Sordariomycetes</taxon>
        <taxon>Sordariomycetidae</taxon>
        <taxon>Sordariales</taxon>
        <taxon>Podosporaceae</taxon>
        <taxon>Podospora</taxon>
    </lineage>
</organism>
<feature type="signal peptide" evidence="1">
    <location>
        <begin position="1"/>
        <end position="17"/>
    </location>
</feature>
<evidence type="ECO:0008006" key="4">
    <source>
        <dbReference type="Google" id="ProtNLM"/>
    </source>
</evidence>
<reference evidence="2" key="1">
    <citation type="journal article" date="2023" name="Mol. Phylogenet. Evol.">
        <title>Genome-scale phylogeny and comparative genomics of the fungal order Sordariales.</title>
        <authorList>
            <person name="Hensen N."/>
            <person name="Bonometti L."/>
            <person name="Westerberg I."/>
            <person name="Brannstrom I.O."/>
            <person name="Guillou S."/>
            <person name="Cros-Aarteil S."/>
            <person name="Calhoun S."/>
            <person name="Haridas S."/>
            <person name="Kuo A."/>
            <person name="Mondo S."/>
            <person name="Pangilinan J."/>
            <person name="Riley R."/>
            <person name="LaButti K."/>
            <person name="Andreopoulos B."/>
            <person name="Lipzen A."/>
            <person name="Chen C."/>
            <person name="Yan M."/>
            <person name="Daum C."/>
            <person name="Ng V."/>
            <person name="Clum A."/>
            <person name="Steindorff A."/>
            <person name="Ohm R.A."/>
            <person name="Martin F."/>
            <person name="Silar P."/>
            <person name="Natvig D.O."/>
            <person name="Lalanne C."/>
            <person name="Gautier V."/>
            <person name="Ament-Velasquez S.L."/>
            <person name="Kruys A."/>
            <person name="Hutchinson M.I."/>
            <person name="Powell A.J."/>
            <person name="Barry K."/>
            <person name="Miller A.N."/>
            <person name="Grigoriev I.V."/>
            <person name="Debuchy R."/>
            <person name="Gladieux P."/>
            <person name="Hiltunen Thoren M."/>
            <person name="Johannesson H."/>
        </authorList>
    </citation>
    <scope>NUCLEOTIDE SEQUENCE</scope>
    <source>
        <strain evidence="2">CBS 232.78</strain>
    </source>
</reference>
<dbReference type="PROSITE" id="PS51257">
    <property type="entry name" value="PROKAR_LIPOPROTEIN"/>
    <property type="match status" value="1"/>
</dbReference>
<dbReference type="EMBL" id="JAULSW010000009">
    <property type="protein sequence ID" value="KAK3369889.1"/>
    <property type="molecule type" value="Genomic_DNA"/>
</dbReference>
<dbReference type="AlphaFoldDB" id="A0AAE0K4N2"/>
<sequence>MKHTLALLPGFAWLAAAACCRSNLCLREITGDDVPGKDGLGDCSSYLAVTVTPEVLTIYETATQAPVDYTTQIQSDILTVTETTVASTETRTVTVKTSSTATTEVNVVTAVETVIGATETLTSTITSTKLTNAGLKVRQAEAPFPEYATSACKSFNKYASACSCAGVLPTTVTLSTPSTTITVTETNAPVQSTVLTTASATETTTLSLTETITDITTEVDLLTATIASTTTATVSLTTTTAATATKLAGICLKGAALGAFKANATQYGTAPLNIYANLLNGLTGGITWSAASASTAASVQNKYIWSLDENARLNLAYNVPPYTYKYYAYMSTASPGSNWPQVNTEASVAAQVNNGGAVTYITGCVDSVTGELTLNAAGRTHILWCGQQLWMSYAKGEDINRGVCVEMFPRVGRV</sequence>
<proteinExistence type="predicted"/>
<evidence type="ECO:0000313" key="3">
    <source>
        <dbReference type="Proteomes" id="UP001285441"/>
    </source>
</evidence>
<evidence type="ECO:0000313" key="2">
    <source>
        <dbReference type="EMBL" id="KAK3369889.1"/>
    </source>
</evidence>
<comment type="caution">
    <text evidence="2">The sequence shown here is derived from an EMBL/GenBank/DDBJ whole genome shotgun (WGS) entry which is preliminary data.</text>
</comment>
<feature type="chain" id="PRO_5041954435" description="GLEYA adhesin domain-containing protein" evidence="1">
    <location>
        <begin position="18"/>
        <end position="414"/>
    </location>
</feature>
<evidence type="ECO:0000256" key="1">
    <source>
        <dbReference type="SAM" id="SignalP"/>
    </source>
</evidence>
<gene>
    <name evidence="2" type="ORF">B0H63DRAFT_497141</name>
</gene>
<keyword evidence="1" id="KW-0732">Signal</keyword>
<dbReference type="Proteomes" id="UP001285441">
    <property type="component" value="Unassembled WGS sequence"/>
</dbReference>
<reference evidence="2" key="2">
    <citation type="submission" date="2023-06" db="EMBL/GenBank/DDBJ databases">
        <authorList>
            <consortium name="Lawrence Berkeley National Laboratory"/>
            <person name="Haridas S."/>
            <person name="Hensen N."/>
            <person name="Bonometti L."/>
            <person name="Westerberg I."/>
            <person name="Brannstrom I.O."/>
            <person name="Guillou S."/>
            <person name="Cros-Aarteil S."/>
            <person name="Calhoun S."/>
            <person name="Kuo A."/>
            <person name="Mondo S."/>
            <person name="Pangilinan J."/>
            <person name="Riley R."/>
            <person name="LaButti K."/>
            <person name="Andreopoulos B."/>
            <person name="Lipzen A."/>
            <person name="Chen C."/>
            <person name="Yanf M."/>
            <person name="Daum C."/>
            <person name="Ng V."/>
            <person name="Clum A."/>
            <person name="Steindorff A."/>
            <person name="Ohm R."/>
            <person name="Martin F."/>
            <person name="Silar P."/>
            <person name="Natvig D."/>
            <person name="Lalanne C."/>
            <person name="Gautier V."/>
            <person name="Ament-velasquez S.L."/>
            <person name="Kruys A."/>
            <person name="Hutchinson M.I."/>
            <person name="Powell A.J."/>
            <person name="Barry K."/>
            <person name="Miller A.N."/>
            <person name="Grigoriev I.V."/>
            <person name="Debuchy R."/>
            <person name="Gladieux P."/>
            <person name="Thoren M.H."/>
            <person name="Johannesson H."/>
        </authorList>
    </citation>
    <scope>NUCLEOTIDE SEQUENCE</scope>
    <source>
        <strain evidence="2">CBS 232.78</strain>
    </source>
</reference>
<keyword evidence="3" id="KW-1185">Reference proteome</keyword>
<protein>
    <recommendedName>
        <fullName evidence="4">GLEYA adhesin domain-containing protein</fullName>
    </recommendedName>
</protein>